<feature type="transmembrane region" description="Helical" evidence="2">
    <location>
        <begin position="592"/>
        <end position="615"/>
    </location>
</feature>
<feature type="transmembrane region" description="Helical" evidence="2">
    <location>
        <begin position="449"/>
        <end position="468"/>
    </location>
</feature>
<sequence>MQLSLPSFTGARPAAVVEHVPMPVDSAGGFAVSLMGLFQQAMSSVQSLAERLTNAADLMAAFQTAVDNSGGTEAAGGRGFVELLAQAADSNDALQVELAAVLAAEAESVAAQQSVSSSARQTVLAVQEGLANTEAMLRSLSSTQDFLQSIVGRIGSDGTRQECAATSGAVGGSYNMTIMVPGSSELLPAPSAVFRRLLNTRGGGGIPQKSGAAVVDWSGYKLVGKLNGLSYVDLEGAPELPRWVGGAKGGNRLLGGLLLHQERSGLKASACEQGFPELSSACAEMRFLERLRDAAPESEELEDFSDGLKDPLRPFGVDPVFVRSTTLYNAMLLGREGEFYNTTTGSGEVGVGGFPYGFFPRAMSAMPEGFPLAIPPGVDLFRASRLWAAVSEGNFLDRHTTAMGVQVATFNPRLSLVAFGTATFRWKAGGSVEYDVPPPLVLPAFAPSLLDVGMLAALGALVALLMALSHGELVRAGRALLRCLVRDAGGDSAPPGIIVLVDSALIGVLLAALLASAAAVLGSLGLSAETRYDVYDAPHIAPARYFLEDRETPQLEGGPEPGEAGRWALPRNDTGVDALGADLAAIRGAAELLATSSALHGLALMLALLRLLLVWRFEAGFGTVVNTLVLAMPDLVHLMLITGAVVVLLSALSHLAAGPDYLELSTPALALRFAFFYLLTGDLGSLHSAVVSPGLVRNPVASAVTRVAYTAFPVVLQFVLLSFILAILGLAYYEARNRLQAGPVVLLRPKKRLLRIVQALGSAARRRAAGGAAASGAEEKADAATEPQAMAYRVLRLDNLIIGRNTLTGVVNDARLRNGRKDQEPLEAGAAREIWRRFSEAEVVFRAPLVAERRRSQEDLLLERLGELFAELSHAAHETEALAGKLKRMASAVATCSARQARDGSLAAQPPIPGALPPLDGKEPSHGGGPSEAGTGRPSAARGHRTVHFSTSLGGSRKGGPPLARGRGSEAPRRIGGSGDGSGSAGRVGDGRRAEAGETSPGELLPEPEEDGGVGQLRGRPVTSRDLDQPLGYMGRLQARPTSTRVPPFRSVQLEYMPGAPRRPQTASLNHPGQPAPGPPAPGRMPSADNPHRSAW</sequence>
<accession>A0A061RMY5</accession>
<feature type="transmembrane region" description="Helical" evidence="2">
    <location>
        <begin position="635"/>
        <end position="657"/>
    </location>
</feature>
<evidence type="ECO:0000313" key="3">
    <source>
        <dbReference type="EMBL" id="JAC71911.1"/>
    </source>
</evidence>
<feature type="compositionally biased region" description="Pro residues" evidence="1">
    <location>
        <begin position="1074"/>
        <end position="1083"/>
    </location>
</feature>
<keyword evidence="2" id="KW-0812">Transmembrane</keyword>
<keyword evidence="2" id="KW-1133">Transmembrane helix</keyword>
<reference evidence="3" key="1">
    <citation type="submission" date="2014-05" db="EMBL/GenBank/DDBJ databases">
        <title>The transcriptome of the halophilic microalga Tetraselmis sp. GSL018 isolated from the Great Salt Lake, Utah.</title>
        <authorList>
            <person name="Jinkerson R.E."/>
            <person name="D'Adamo S."/>
            <person name="Posewitz M.C."/>
        </authorList>
    </citation>
    <scope>NUCLEOTIDE SEQUENCE</scope>
    <source>
        <strain evidence="3">GSL018</strain>
    </source>
</reference>
<protein>
    <recommendedName>
        <fullName evidence="4">Polycystin cation channel PKD1/PKD2 domain-containing protein</fullName>
    </recommendedName>
</protein>
<dbReference type="EMBL" id="GBEZ01014140">
    <property type="protein sequence ID" value="JAC71911.1"/>
    <property type="molecule type" value="Transcribed_RNA"/>
</dbReference>
<evidence type="ECO:0008006" key="4">
    <source>
        <dbReference type="Google" id="ProtNLM"/>
    </source>
</evidence>
<feature type="transmembrane region" description="Helical" evidence="2">
    <location>
        <begin position="497"/>
        <end position="521"/>
    </location>
</feature>
<proteinExistence type="predicted"/>
<keyword evidence="2" id="KW-0472">Membrane</keyword>
<gene>
    <name evidence="3" type="ORF">TSPGSL018_894</name>
</gene>
<feature type="transmembrane region" description="Helical" evidence="2">
    <location>
        <begin position="710"/>
        <end position="733"/>
    </location>
</feature>
<feature type="compositionally biased region" description="Gly residues" evidence="1">
    <location>
        <begin position="976"/>
        <end position="988"/>
    </location>
</feature>
<evidence type="ECO:0000256" key="2">
    <source>
        <dbReference type="SAM" id="Phobius"/>
    </source>
</evidence>
<organism evidence="3">
    <name type="scientific">Tetraselmis sp. GSL018</name>
    <dbReference type="NCBI Taxonomy" id="582737"/>
    <lineage>
        <taxon>Eukaryota</taxon>
        <taxon>Viridiplantae</taxon>
        <taxon>Chlorophyta</taxon>
        <taxon>core chlorophytes</taxon>
        <taxon>Chlorodendrophyceae</taxon>
        <taxon>Chlorodendrales</taxon>
        <taxon>Chlorodendraceae</taxon>
        <taxon>Tetraselmis</taxon>
    </lineage>
</organism>
<feature type="region of interest" description="Disordered" evidence="1">
    <location>
        <begin position="902"/>
        <end position="1096"/>
    </location>
</feature>
<dbReference type="AlphaFoldDB" id="A0A061RMY5"/>
<name>A0A061RMY5_9CHLO</name>
<feature type="transmembrane region" description="Helical" evidence="2">
    <location>
        <begin position="669"/>
        <end position="690"/>
    </location>
</feature>
<evidence type="ECO:0000256" key="1">
    <source>
        <dbReference type="SAM" id="MobiDB-lite"/>
    </source>
</evidence>